<reference evidence="1" key="1">
    <citation type="submission" date="2022-10" db="EMBL/GenBank/DDBJ databases">
        <title>The complete genomes of actinobacterial strains from the NBC collection.</title>
        <authorList>
            <person name="Joergensen T.S."/>
            <person name="Alvarez Arevalo M."/>
            <person name="Sterndorff E.B."/>
            <person name="Faurdal D."/>
            <person name="Vuksanovic O."/>
            <person name="Mourched A.-S."/>
            <person name="Charusanti P."/>
            <person name="Shaw S."/>
            <person name="Blin K."/>
            <person name="Weber T."/>
        </authorList>
    </citation>
    <scope>NUCLEOTIDE SEQUENCE</scope>
    <source>
        <strain evidence="1">NBC_01436</strain>
    </source>
</reference>
<evidence type="ECO:0008006" key="3">
    <source>
        <dbReference type="Google" id="ProtNLM"/>
    </source>
</evidence>
<name>A0ABZ1ZIJ9_STRAQ</name>
<dbReference type="Proteomes" id="UP001431926">
    <property type="component" value="Chromosome"/>
</dbReference>
<protein>
    <recommendedName>
        <fullName evidence="3">Minor tail protein</fullName>
    </recommendedName>
</protein>
<dbReference type="RefSeq" id="WP_329356976.1">
    <property type="nucleotide sequence ID" value="NZ_CP109490.1"/>
</dbReference>
<keyword evidence="2" id="KW-1185">Reference proteome</keyword>
<evidence type="ECO:0000313" key="2">
    <source>
        <dbReference type="Proteomes" id="UP001431926"/>
    </source>
</evidence>
<evidence type="ECO:0000313" key="1">
    <source>
        <dbReference type="EMBL" id="WUX38540.1"/>
    </source>
</evidence>
<organism evidence="1 2">
    <name type="scientific">Streptomyces anulatus</name>
    <name type="common">Streptomyces chrysomallus</name>
    <dbReference type="NCBI Taxonomy" id="1892"/>
    <lineage>
        <taxon>Bacteria</taxon>
        <taxon>Bacillati</taxon>
        <taxon>Actinomycetota</taxon>
        <taxon>Actinomycetes</taxon>
        <taxon>Kitasatosporales</taxon>
        <taxon>Streptomycetaceae</taxon>
        <taxon>Streptomyces</taxon>
    </lineage>
</organism>
<proteinExistence type="predicted"/>
<gene>
    <name evidence="1" type="ORF">OG367_20860</name>
</gene>
<sequence length="314" mass="33847">MAQDSWPSPDHNNRGVTDSEYEQIAQRFSDDGVYGSPADAQVVTAGSGRTVNIRAGVTASVRGHTWTSGASTEILQIPPNPAGQTRTDRIVLRLDRATWNVRAAVKTGTPGSGPPPLTRNAGTTGVWEILLGTVTVQSNALSVTVARGELYVGTRVRPALSTARNPHPEQGELAYETDTDTLRIYSGTAWRSMYQRADPVVIDNPYAAFGWANETASVIEMRGGVVSLRLGSFLRIGRPADSQTNTRLPVLIPSALRHPNRDQFGLVYITGAKLGRVTIFSRTQAEAGQVWLTQNPSIPVGDRVLSAGMTWVVD</sequence>
<accession>A0ABZ1ZIJ9</accession>
<dbReference type="EMBL" id="CP109491">
    <property type="protein sequence ID" value="WUX38540.1"/>
    <property type="molecule type" value="Genomic_DNA"/>
</dbReference>